<feature type="transmembrane region" description="Helical" evidence="7">
    <location>
        <begin position="7"/>
        <end position="24"/>
    </location>
</feature>
<evidence type="ECO:0000256" key="7">
    <source>
        <dbReference type="SAM" id="Phobius"/>
    </source>
</evidence>
<dbReference type="PANTHER" id="PTHR34184:SF4">
    <property type="entry name" value="UPF0718 PROTEIN YCGR"/>
    <property type="match status" value="1"/>
</dbReference>
<keyword evidence="5 7" id="KW-1133">Transmembrane helix</keyword>
<evidence type="ECO:0000256" key="4">
    <source>
        <dbReference type="ARBA" id="ARBA00022692"/>
    </source>
</evidence>
<feature type="transmembrane region" description="Helical" evidence="7">
    <location>
        <begin position="153"/>
        <end position="172"/>
    </location>
</feature>
<feature type="transmembrane region" description="Helical" evidence="7">
    <location>
        <begin position="233"/>
        <end position="252"/>
    </location>
</feature>
<evidence type="ECO:0000256" key="5">
    <source>
        <dbReference type="ARBA" id="ARBA00022989"/>
    </source>
</evidence>
<comment type="subcellular location">
    <subcellularLocation>
        <location evidence="1">Cell membrane</location>
        <topology evidence="1">Multi-pass membrane protein</topology>
    </subcellularLocation>
</comment>
<keyword evidence="9" id="KW-1185">Reference proteome</keyword>
<proteinExistence type="inferred from homology"/>
<reference evidence="8 9" key="1">
    <citation type="submission" date="2022-05" db="EMBL/GenBank/DDBJ databases">
        <title>Genome Sequencing of Bee-Associated Microbes.</title>
        <authorList>
            <person name="Dunlap C."/>
        </authorList>
    </citation>
    <scope>NUCLEOTIDE SEQUENCE [LARGE SCALE GENOMIC DNA]</scope>
    <source>
        <strain evidence="8 9">NRRL NRS-1438</strain>
    </source>
</reference>
<comment type="similarity">
    <text evidence="2">Belongs to the UPF0718 family.</text>
</comment>
<accession>A0ABT4DMC1</accession>
<dbReference type="Pfam" id="PF03773">
    <property type="entry name" value="ArsP_1"/>
    <property type="match status" value="1"/>
</dbReference>
<feature type="transmembrane region" description="Helical" evidence="7">
    <location>
        <begin position="44"/>
        <end position="69"/>
    </location>
</feature>
<feature type="transmembrane region" description="Helical" evidence="7">
    <location>
        <begin position="81"/>
        <end position="102"/>
    </location>
</feature>
<gene>
    <name evidence="8" type="ORF">M5X09_02340</name>
</gene>
<dbReference type="EMBL" id="JAMDLW010000001">
    <property type="protein sequence ID" value="MCY9518512.1"/>
    <property type="molecule type" value="Genomic_DNA"/>
</dbReference>
<comment type="caution">
    <text evidence="8">The sequence shown here is derived from an EMBL/GenBank/DDBJ whole genome shotgun (WGS) entry which is preliminary data.</text>
</comment>
<dbReference type="InterPro" id="IPR052923">
    <property type="entry name" value="UPF0718"/>
</dbReference>
<organism evidence="8 9">
    <name type="scientific">Paenibacillus apiarius</name>
    <dbReference type="NCBI Taxonomy" id="46240"/>
    <lineage>
        <taxon>Bacteria</taxon>
        <taxon>Bacillati</taxon>
        <taxon>Bacillota</taxon>
        <taxon>Bacilli</taxon>
        <taxon>Bacillales</taxon>
        <taxon>Paenibacillaceae</taxon>
        <taxon>Paenibacillus</taxon>
    </lineage>
</organism>
<evidence type="ECO:0000256" key="3">
    <source>
        <dbReference type="ARBA" id="ARBA00022475"/>
    </source>
</evidence>
<dbReference type="InterPro" id="IPR005524">
    <property type="entry name" value="DUF318"/>
</dbReference>
<dbReference type="RefSeq" id="WP_087432973.1">
    <property type="nucleotide sequence ID" value="NZ_JAMDLV010000038.1"/>
</dbReference>
<protein>
    <submittedName>
        <fullName evidence="8">Permease</fullName>
    </submittedName>
</protein>
<feature type="transmembrane region" description="Helical" evidence="7">
    <location>
        <begin position="122"/>
        <end position="141"/>
    </location>
</feature>
<sequence>MNGLLRIGTYATAFICIAILYLIFTNQSITELQFSIDQTALTNATTVGISLMLEALPFLMLGVAVSAVLHEFVPEGAMRRFIPRHPLLGVIAASLIGVLLPLCECGMVPVVRRLIQKGMPVYIGITYILASPIINPIVFASTSMAFRSQPEMAMYRMVLAFAVTTLIGLVLYKTVKRNPLRNSGAAGHEHVNHHQAPHDHKSRHQAIALKDKLSWLRRMQSSVYHMGDEFMDMGKYLLMGAFITAVIQTWAGREWFADVGPTGLGAHLFMMAFAYIISLCSTSDAFIAASFGTMFAKGPLLTFLVFGPMLDLKTSFMLAGVFRKSFIVRLSLLIAVAVLGCSLLLQTFVW</sequence>
<feature type="transmembrane region" description="Helical" evidence="7">
    <location>
        <begin position="285"/>
        <end position="306"/>
    </location>
</feature>
<keyword evidence="4 7" id="KW-0812">Transmembrane</keyword>
<dbReference type="PANTHER" id="PTHR34184">
    <property type="entry name" value="UPF0718 PROTEIN YCGR"/>
    <property type="match status" value="1"/>
</dbReference>
<feature type="transmembrane region" description="Helical" evidence="7">
    <location>
        <begin position="326"/>
        <end position="349"/>
    </location>
</feature>
<evidence type="ECO:0000256" key="2">
    <source>
        <dbReference type="ARBA" id="ARBA00006386"/>
    </source>
</evidence>
<evidence type="ECO:0000313" key="8">
    <source>
        <dbReference type="EMBL" id="MCY9518512.1"/>
    </source>
</evidence>
<keyword evidence="3" id="KW-1003">Cell membrane</keyword>
<evidence type="ECO:0000313" key="9">
    <source>
        <dbReference type="Proteomes" id="UP001207626"/>
    </source>
</evidence>
<keyword evidence="6 7" id="KW-0472">Membrane</keyword>
<evidence type="ECO:0000256" key="1">
    <source>
        <dbReference type="ARBA" id="ARBA00004651"/>
    </source>
</evidence>
<dbReference type="Proteomes" id="UP001207626">
    <property type="component" value="Unassembled WGS sequence"/>
</dbReference>
<name>A0ABT4DMC1_9BACL</name>
<feature type="transmembrane region" description="Helical" evidence="7">
    <location>
        <begin position="259"/>
        <end position="279"/>
    </location>
</feature>
<evidence type="ECO:0000256" key="6">
    <source>
        <dbReference type="ARBA" id="ARBA00023136"/>
    </source>
</evidence>